<feature type="transmembrane region" description="Helical" evidence="2">
    <location>
        <begin position="6"/>
        <end position="32"/>
    </location>
</feature>
<reference evidence="4" key="2">
    <citation type="submission" date="2020-04" db="EMBL/GenBank/DDBJ databases">
        <authorList>
            <consortium name="NCBI Genome Project"/>
        </authorList>
    </citation>
    <scope>NUCLEOTIDE SEQUENCE</scope>
    <source>
        <strain evidence="4">CBS 342.82</strain>
    </source>
</reference>
<name>A0A6J3M9L4_9PEZI</name>
<dbReference type="GeneID" id="54360885"/>
<sequence length="137" mass="15058">MHDDDSAVAVLSFLHGCVLVAGSGNVVLYSILESVEDISSSINSDIHCIAPIGPATCASKIPMEQWGYVGAEYMRYETEMLAWQAQEGLRRELVHPTLGEGCPFHGPVPYAPPFRKPQKPSRRKDDDDKPELGTTCR</sequence>
<reference evidence="4" key="1">
    <citation type="submission" date="2020-01" db="EMBL/GenBank/DDBJ databases">
        <authorList>
            <consortium name="DOE Joint Genome Institute"/>
            <person name="Haridas S."/>
            <person name="Albert R."/>
            <person name="Binder M."/>
            <person name="Bloem J."/>
            <person name="Labutti K."/>
            <person name="Salamov A."/>
            <person name="Andreopoulos B."/>
            <person name="Baker S.E."/>
            <person name="Barry K."/>
            <person name="Bills G."/>
            <person name="Bluhm B.H."/>
            <person name="Cannon C."/>
            <person name="Castanera R."/>
            <person name="Culley D.E."/>
            <person name="Daum C."/>
            <person name="Ezra D."/>
            <person name="Gonzalez J.B."/>
            <person name="Henrissat B."/>
            <person name="Kuo A."/>
            <person name="Liang C."/>
            <person name="Lipzen A."/>
            <person name="Lutzoni F."/>
            <person name="Magnuson J."/>
            <person name="Mondo S."/>
            <person name="Nolan M."/>
            <person name="Ohm R."/>
            <person name="Pangilinan J."/>
            <person name="Park H.-J."/>
            <person name="Ramirez L."/>
            <person name="Alfaro M."/>
            <person name="Sun H."/>
            <person name="Tritt A."/>
            <person name="Yoshinaga Y."/>
            <person name="Zwiers L.-H."/>
            <person name="Turgeon B.G."/>
            <person name="Goodwin S.B."/>
            <person name="Spatafora J.W."/>
            <person name="Crous P.W."/>
            <person name="Grigoriev I.V."/>
        </authorList>
    </citation>
    <scope>NUCLEOTIDE SEQUENCE</scope>
    <source>
        <strain evidence="4">CBS 342.82</strain>
    </source>
</reference>
<keyword evidence="2" id="KW-0812">Transmembrane</keyword>
<evidence type="ECO:0000313" key="3">
    <source>
        <dbReference type="Proteomes" id="UP000504637"/>
    </source>
</evidence>
<accession>A0A6J3M9L4</accession>
<proteinExistence type="predicted"/>
<keyword evidence="2" id="KW-1133">Transmembrane helix</keyword>
<evidence type="ECO:0000313" key="4">
    <source>
        <dbReference type="RefSeq" id="XP_033460538.1"/>
    </source>
</evidence>
<dbReference type="AlphaFoldDB" id="A0A6J3M9L4"/>
<organism evidence="4">
    <name type="scientific">Dissoconium aciculare CBS 342.82</name>
    <dbReference type="NCBI Taxonomy" id="1314786"/>
    <lineage>
        <taxon>Eukaryota</taxon>
        <taxon>Fungi</taxon>
        <taxon>Dikarya</taxon>
        <taxon>Ascomycota</taxon>
        <taxon>Pezizomycotina</taxon>
        <taxon>Dothideomycetes</taxon>
        <taxon>Dothideomycetidae</taxon>
        <taxon>Mycosphaerellales</taxon>
        <taxon>Dissoconiaceae</taxon>
        <taxon>Dissoconium</taxon>
    </lineage>
</organism>
<dbReference type="Proteomes" id="UP000504637">
    <property type="component" value="Unplaced"/>
</dbReference>
<gene>
    <name evidence="4" type="ORF">K489DRAFT_369852</name>
</gene>
<evidence type="ECO:0000256" key="2">
    <source>
        <dbReference type="SAM" id="Phobius"/>
    </source>
</evidence>
<protein>
    <submittedName>
        <fullName evidence="4">Uncharacterized protein</fullName>
    </submittedName>
</protein>
<keyword evidence="2" id="KW-0472">Membrane</keyword>
<dbReference type="RefSeq" id="XP_033460538.1">
    <property type="nucleotide sequence ID" value="XM_033603085.1"/>
</dbReference>
<keyword evidence="3" id="KW-1185">Reference proteome</keyword>
<evidence type="ECO:0000256" key="1">
    <source>
        <dbReference type="SAM" id="MobiDB-lite"/>
    </source>
</evidence>
<reference evidence="4" key="3">
    <citation type="submission" date="2025-08" db="UniProtKB">
        <authorList>
            <consortium name="RefSeq"/>
        </authorList>
    </citation>
    <scope>IDENTIFICATION</scope>
    <source>
        <strain evidence="4">CBS 342.82</strain>
    </source>
</reference>
<feature type="region of interest" description="Disordered" evidence="1">
    <location>
        <begin position="104"/>
        <end position="137"/>
    </location>
</feature>